<dbReference type="Proteomes" id="UP000051952">
    <property type="component" value="Unassembled WGS sequence"/>
</dbReference>
<proteinExistence type="predicted"/>
<evidence type="ECO:0000256" key="1">
    <source>
        <dbReference type="SAM" id="MobiDB-lite"/>
    </source>
</evidence>
<evidence type="ECO:0000313" key="3">
    <source>
        <dbReference type="Proteomes" id="UP000051952"/>
    </source>
</evidence>
<name>A0A0S4IYW6_BODSA</name>
<organism evidence="2 3">
    <name type="scientific">Bodo saltans</name>
    <name type="common">Flagellated protozoan</name>
    <dbReference type="NCBI Taxonomy" id="75058"/>
    <lineage>
        <taxon>Eukaryota</taxon>
        <taxon>Discoba</taxon>
        <taxon>Euglenozoa</taxon>
        <taxon>Kinetoplastea</taxon>
        <taxon>Metakinetoplastina</taxon>
        <taxon>Eubodonida</taxon>
        <taxon>Bodonidae</taxon>
        <taxon>Bodo</taxon>
    </lineage>
</organism>
<feature type="compositionally biased region" description="Basic and acidic residues" evidence="1">
    <location>
        <begin position="35"/>
        <end position="45"/>
    </location>
</feature>
<accession>A0A0S4IYW6</accession>
<sequence length="131" mass="15255">MSSAPLFRVHTKKIHTKKKEQKDKEMSLRKSMLQSKKEQKDKEMSLRKSMLQSAVIWSIGDTIAQSCAFPRVARRHIGDLLLLHFFCSKSFFASDQSPKVTLIHYFPQNVVCTPVQSTHKKNTHKKKRTKR</sequence>
<feature type="region of interest" description="Disordered" evidence="1">
    <location>
        <begin position="12"/>
        <end position="45"/>
    </location>
</feature>
<dbReference type="AlphaFoldDB" id="A0A0S4IYW6"/>
<dbReference type="EMBL" id="CYKH01000718">
    <property type="protein sequence ID" value="CUG25235.1"/>
    <property type="molecule type" value="Genomic_DNA"/>
</dbReference>
<gene>
    <name evidence="2" type="ORF">BSAL_76405</name>
</gene>
<keyword evidence="3" id="KW-1185">Reference proteome</keyword>
<reference evidence="3" key="1">
    <citation type="submission" date="2015-09" db="EMBL/GenBank/DDBJ databases">
        <authorList>
            <consortium name="Pathogen Informatics"/>
        </authorList>
    </citation>
    <scope>NUCLEOTIDE SEQUENCE [LARGE SCALE GENOMIC DNA]</scope>
    <source>
        <strain evidence="3">Lake Konstanz</strain>
    </source>
</reference>
<dbReference type="VEuPathDB" id="TriTrypDB:BSAL_76405"/>
<evidence type="ECO:0000313" key="2">
    <source>
        <dbReference type="EMBL" id="CUG25235.1"/>
    </source>
</evidence>
<protein>
    <submittedName>
        <fullName evidence="2">Uncharacterized protein</fullName>
    </submittedName>
</protein>